<dbReference type="Pfam" id="PF01547">
    <property type="entry name" value="SBP_bac_1"/>
    <property type="match status" value="1"/>
</dbReference>
<feature type="region of interest" description="Disordered" evidence="4">
    <location>
        <begin position="1"/>
        <end position="45"/>
    </location>
</feature>
<comment type="similarity">
    <text evidence="1">Belongs to the bacterial solute-binding protein 1 family.</text>
</comment>
<feature type="compositionally biased region" description="Polar residues" evidence="4">
    <location>
        <begin position="1"/>
        <end position="15"/>
    </location>
</feature>
<feature type="compositionally biased region" description="Pro residues" evidence="4">
    <location>
        <begin position="82"/>
        <end position="91"/>
    </location>
</feature>
<comment type="caution">
    <text evidence="6">The sequence shown here is derived from an EMBL/GenBank/DDBJ whole genome shotgun (WGS) entry which is preliminary data.</text>
</comment>
<organism evidence="6 7">
    <name type="scientific">Candidatus Shapirobacteria bacterium CG09_land_8_20_14_0_10_49_15</name>
    <dbReference type="NCBI Taxonomy" id="1974482"/>
    <lineage>
        <taxon>Bacteria</taxon>
        <taxon>Candidatus Shapironibacteriota</taxon>
    </lineage>
</organism>
<dbReference type="Proteomes" id="UP000231214">
    <property type="component" value="Unassembled WGS sequence"/>
</dbReference>
<dbReference type="GO" id="GO:0015768">
    <property type="term" value="P:maltose transport"/>
    <property type="evidence" value="ECO:0007669"/>
    <property type="project" value="TreeGrafter"/>
</dbReference>
<keyword evidence="2" id="KW-0813">Transport</keyword>
<keyword evidence="5" id="KW-0812">Transmembrane</keyword>
<dbReference type="GO" id="GO:0055052">
    <property type="term" value="C:ATP-binding cassette (ABC) transporter complex, substrate-binding subunit-containing"/>
    <property type="evidence" value="ECO:0007669"/>
    <property type="project" value="TreeGrafter"/>
</dbReference>
<evidence type="ECO:0000256" key="1">
    <source>
        <dbReference type="ARBA" id="ARBA00008520"/>
    </source>
</evidence>
<dbReference type="PANTHER" id="PTHR30061:SF50">
    <property type="entry name" value="MALTOSE_MALTODEXTRIN-BINDING PERIPLASMIC PROTEIN"/>
    <property type="match status" value="1"/>
</dbReference>
<dbReference type="GO" id="GO:0042956">
    <property type="term" value="P:maltodextrin transmembrane transport"/>
    <property type="evidence" value="ECO:0007669"/>
    <property type="project" value="TreeGrafter"/>
</dbReference>
<accession>A0A2M6XAH0</accession>
<keyword evidence="5" id="KW-1133">Transmembrane helix</keyword>
<dbReference type="GO" id="GO:1901982">
    <property type="term" value="F:maltose binding"/>
    <property type="evidence" value="ECO:0007669"/>
    <property type="project" value="TreeGrafter"/>
</dbReference>
<dbReference type="AlphaFoldDB" id="A0A2M6XAH0"/>
<evidence type="ECO:0008006" key="8">
    <source>
        <dbReference type="Google" id="ProtNLM"/>
    </source>
</evidence>
<reference evidence="7" key="1">
    <citation type="submission" date="2017-09" db="EMBL/GenBank/DDBJ databases">
        <title>Depth-based differentiation of microbial function through sediment-hosted aquifers and enrichment of novel symbionts in the deep terrestrial subsurface.</title>
        <authorList>
            <person name="Probst A.J."/>
            <person name="Ladd B."/>
            <person name="Jarett J.K."/>
            <person name="Geller-Mcgrath D.E."/>
            <person name="Sieber C.M.K."/>
            <person name="Emerson J.B."/>
            <person name="Anantharaman K."/>
            <person name="Thomas B.C."/>
            <person name="Malmstrom R."/>
            <person name="Stieglmeier M."/>
            <person name="Klingl A."/>
            <person name="Woyke T."/>
            <person name="Ryan C.M."/>
            <person name="Banfield J.F."/>
        </authorList>
    </citation>
    <scope>NUCLEOTIDE SEQUENCE [LARGE SCALE GENOMIC DNA]</scope>
</reference>
<evidence type="ECO:0000313" key="7">
    <source>
        <dbReference type="Proteomes" id="UP000231214"/>
    </source>
</evidence>
<keyword evidence="5" id="KW-0472">Membrane</keyword>
<proteinExistence type="inferred from homology"/>
<sequence length="585" mass="63521">MPVPNSNYPSGQTADDQPLDMTNDPDLAGPMPPVAPGANEPIIAAPVRPAGPAAVFQPEPIVAEPLPDQPVEVNPVPDFSPIAPPAVPPPAVTTGGQPEAPPSPSQIEDPQVAAMGAAEVSPPSGEVAGMHSGGSASSILKKLGLILLVFLLLGAVGFGLFRFVVPKFLGNKSPDSNGPQTKLTYWGLWEPEAVMDQVINEWNQAHPEAAVDYVLQSPQEYRERLQSALARGEGPDIFRFHLTWTPMFEQELEPIPSAVFSAAEFESSFYPVAVEHLRANAGLLGIPLMMDNLALFYNDEIFQMAGKTPPTTWEELRQTALDLTVKDQDGRISVAGVPLGTTSNVDHWSDILGLMMLQNGIDLANPGLCTMQTTGEVCLGADALTFFTLFTQADGVWDETMPNSTLAFATGKAAMYFGPSWRIFEIQQLNPQLKFKVAPVPQLSTSGWISWASFWVEGVAKKSSLKKQAWEFLQFLASQDTMEKLYQSSSQTRLFGEIYSRRQMGPALSQNPLLKPFVDQAAYAQTWYLCSRTFDNGLNDRMIKYFEDAVNAVNRGESAKEALQTTTSGISQLLSQYGLAASAPR</sequence>
<evidence type="ECO:0000256" key="4">
    <source>
        <dbReference type="SAM" id="MobiDB-lite"/>
    </source>
</evidence>
<dbReference type="PANTHER" id="PTHR30061">
    <property type="entry name" value="MALTOSE-BINDING PERIPLASMIC PROTEIN"/>
    <property type="match status" value="1"/>
</dbReference>
<keyword evidence="3" id="KW-0732">Signal</keyword>
<feature type="transmembrane region" description="Helical" evidence="5">
    <location>
        <begin position="145"/>
        <end position="165"/>
    </location>
</feature>
<evidence type="ECO:0000256" key="3">
    <source>
        <dbReference type="ARBA" id="ARBA00022729"/>
    </source>
</evidence>
<name>A0A2M6XAH0_9BACT</name>
<protein>
    <recommendedName>
        <fullName evidence="8">Extracellular solute-binding protein</fullName>
    </recommendedName>
</protein>
<dbReference type="SUPFAM" id="SSF53850">
    <property type="entry name" value="Periplasmic binding protein-like II"/>
    <property type="match status" value="1"/>
</dbReference>
<evidence type="ECO:0000313" key="6">
    <source>
        <dbReference type="EMBL" id="PIU02067.1"/>
    </source>
</evidence>
<dbReference type="EMBL" id="PEZK01000032">
    <property type="protein sequence ID" value="PIU02067.1"/>
    <property type="molecule type" value="Genomic_DNA"/>
</dbReference>
<evidence type="ECO:0000256" key="2">
    <source>
        <dbReference type="ARBA" id="ARBA00022448"/>
    </source>
</evidence>
<gene>
    <name evidence="6" type="ORF">COT66_02165</name>
</gene>
<feature type="region of interest" description="Disordered" evidence="4">
    <location>
        <begin position="59"/>
        <end position="108"/>
    </location>
</feature>
<dbReference type="Gene3D" id="3.40.190.10">
    <property type="entry name" value="Periplasmic binding protein-like II"/>
    <property type="match status" value="1"/>
</dbReference>
<evidence type="ECO:0000256" key="5">
    <source>
        <dbReference type="SAM" id="Phobius"/>
    </source>
</evidence>
<dbReference type="InterPro" id="IPR006059">
    <property type="entry name" value="SBP"/>
</dbReference>